<gene>
    <name evidence="1" type="ORF">T10_11182</name>
</gene>
<sequence>MRNQIFSASYSCELEALYNSTHQPDSTTRRCERYLHLNYRITPKFISCKHDVDFAGKISSFTFDSSTLSSSQFWPLTGQKHVNCVHSTHALVVILYYVGHGQRDHTTAILIVKEASLFLGNFHFLPELMFWHFEEYLLLRLSLYAKRLPPRCMPSARSHAVP</sequence>
<proteinExistence type="predicted"/>
<dbReference type="AlphaFoldDB" id="A0A0V1MQ42"/>
<evidence type="ECO:0000313" key="1">
    <source>
        <dbReference type="EMBL" id="KRZ73926.1"/>
    </source>
</evidence>
<comment type="caution">
    <text evidence="1">The sequence shown here is derived from an EMBL/GenBank/DDBJ whole genome shotgun (WGS) entry which is preliminary data.</text>
</comment>
<dbReference type="Proteomes" id="UP000054843">
    <property type="component" value="Unassembled WGS sequence"/>
</dbReference>
<evidence type="ECO:0000313" key="2">
    <source>
        <dbReference type="Proteomes" id="UP000054843"/>
    </source>
</evidence>
<protein>
    <submittedName>
        <fullName evidence="1">Uncharacterized protein</fullName>
    </submittedName>
</protein>
<organism evidence="1 2">
    <name type="scientific">Trichinella papuae</name>
    <dbReference type="NCBI Taxonomy" id="268474"/>
    <lineage>
        <taxon>Eukaryota</taxon>
        <taxon>Metazoa</taxon>
        <taxon>Ecdysozoa</taxon>
        <taxon>Nematoda</taxon>
        <taxon>Enoplea</taxon>
        <taxon>Dorylaimia</taxon>
        <taxon>Trichinellida</taxon>
        <taxon>Trichinellidae</taxon>
        <taxon>Trichinella</taxon>
    </lineage>
</organism>
<reference evidence="1 2" key="1">
    <citation type="submission" date="2015-01" db="EMBL/GenBank/DDBJ databases">
        <title>Evolution of Trichinella species and genotypes.</title>
        <authorList>
            <person name="Korhonen P.K."/>
            <person name="Edoardo P."/>
            <person name="Giuseppe L.R."/>
            <person name="Gasser R.B."/>
        </authorList>
    </citation>
    <scope>NUCLEOTIDE SEQUENCE [LARGE SCALE GENOMIC DNA]</scope>
    <source>
        <strain evidence="1">ISS1980</strain>
    </source>
</reference>
<dbReference type="EMBL" id="JYDO01000057">
    <property type="protein sequence ID" value="KRZ73926.1"/>
    <property type="molecule type" value="Genomic_DNA"/>
</dbReference>
<keyword evidence="2" id="KW-1185">Reference proteome</keyword>
<accession>A0A0V1MQ42</accession>
<name>A0A0V1MQ42_9BILA</name>